<evidence type="ECO:0000256" key="2">
    <source>
        <dbReference type="ARBA" id="ARBA00022448"/>
    </source>
</evidence>
<proteinExistence type="inferred from homology"/>
<dbReference type="RefSeq" id="WP_113920355.1">
    <property type="nucleotide sequence ID" value="NZ_QNRX01000006.1"/>
</dbReference>
<gene>
    <name evidence="6" type="ORF">DES36_106141</name>
</gene>
<dbReference type="PANTHER" id="PTHR42798:SF6">
    <property type="entry name" value="CELL DIVISION ATP-BINDING PROTEIN FTSE"/>
    <property type="match status" value="1"/>
</dbReference>
<dbReference type="OrthoDB" id="9802264at2"/>
<evidence type="ECO:0000256" key="4">
    <source>
        <dbReference type="ARBA" id="ARBA00022840"/>
    </source>
</evidence>
<dbReference type="Gene3D" id="3.40.50.300">
    <property type="entry name" value="P-loop containing nucleotide triphosphate hydrolases"/>
    <property type="match status" value="1"/>
</dbReference>
<feature type="domain" description="ABC transporter" evidence="5">
    <location>
        <begin position="4"/>
        <end position="227"/>
    </location>
</feature>
<dbReference type="Proteomes" id="UP000253490">
    <property type="component" value="Unassembled WGS sequence"/>
</dbReference>
<dbReference type="AlphaFoldDB" id="A0A366IBI5"/>
<comment type="similarity">
    <text evidence="1">Belongs to the ABC transporter superfamily.</text>
</comment>
<comment type="caution">
    <text evidence="6">The sequence shown here is derived from an EMBL/GenBank/DDBJ whole genome shotgun (WGS) entry which is preliminary data.</text>
</comment>
<sequence length="227" mass="25226">MAVLEVKRLTKIYGSEDTKITALDHVSFSVNKGEFVAIIGASGSGKSTLMNLIGGIDRPTEGSIFIDKREIFKLSESELAIFRRRNIGMIYQFYNLIPTLTAEENIMLPRLLDNRGDDRDKLSSILEMIGLSERAKHLPSQLSGGQQQRVSVGRAMINDPAFILADEPTGNLDSKTSHEIIDLLKFANKKCRQTLLLITHDEKIALQADRIITIGDGKILSDEVMKP</sequence>
<accession>A0A366IBI5</accession>
<dbReference type="InterPro" id="IPR017871">
    <property type="entry name" value="ABC_transporter-like_CS"/>
</dbReference>
<dbReference type="PROSITE" id="PS50893">
    <property type="entry name" value="ABC_TRANSPORTER_2"/>
    <property type="match status" value="1"/>
</dbReference>
<dbReference type="InterPro" id="IPR003439">
    <property type="entry name" value="ABC_transporter-like_ATP-bd"/>
</dbReference>
<dbReference type="EMBL" id="QNRX01000006">
    <property type="protein sequence ID" value="RBP66028.1"/>
    <property type="molecule type" value="Genomic_DNA"/>
</dbReference>
<evidence type="ECO:0000259" key="5">
    <source>
        <dbReference type="PROSITE" id="PS50893"/>
    </source>
</evidence>
<dbReference type="PANTHER" id="PTHR42798">
    <property type="entry name" value="LIPOPROTEIN-RELEASING SYSTEM ATP-BINDING PROTEIN LOLD"/>
    <property type="match status" value="1"/>
</dbReference>
<reference evidence="6 7" key="1">
    <citation type="submission" date="2018-06" db="EMBL/GenBank/DDBJ databases">
        <title>Genomic Encyclopedia of Type Strains, Phase IV (KMG-IV): sequencing the most valuable type-strain genomes for metagenomic binning, comparative biology and taxonomic classification.</title>
        <authorList>
            <person name="Goeker M."/>
        </authorList>
    </citation>
    <scope>NUCLEOTIDE SEQUENCE [LARGE SCALE GENOMIC DNA]</scope>
    <source>
        <strain evidence="6 7">DSM 22112</strain>
    </source>
</reference>
<keyword evidence="4 6" id="KW-0067">ATP-binding</keyword>
<dbReference type="InterPro" id="IPR027417">
    <property type="entry name" value="P-loop_NTPase"/>
</dbReference>
<organism evidence="6 7">
    <name type="scientific">Alkalibaculum bacchi</name>
    <dbReference type="NCBI Taxonomy" id="645887"/>
    <lineage>
        <taxon>Bacteria</taxon>
        <taxon>Bacillati</taxon>
        <taxon>Bacillota</taxon>
        <taxon>Clostridia</taxon>
        <taxon>Eubacteriales</taxon>
        <taxon>Eubacteriaceae</taxon>
        <taxon>Alkalibaculum</taxon>
    </lineage>
</organism>
<evidence type="ECO:0000256" key="1">
    <source>
        <dbReference type="ARBA" id="ARBA00005417"/>
    </source>
</evidence>
<dbReference type="Pfam" id="PF00005">
    <property type="entry name" value="ABC_tran"/>
    <property type="match status" value="1"/>
</dbReference>
<dbReference type="InterPro" id="IPR017911">
    <property type="entry name" value="MacB-like_ATP-bd"/>
</dbReference>
<keyword evidence="3" id="KW-0547">Nucleotide-binding</keyword>
<keyword evidence="7" id="KW-1185">Reference proteome</keyword>
<dbReference type="GO" id="GO:0022857">
    <property type="term" value="F:transmembrane transporter activity"/>
    <property type="evidence" value="ECO:0007669"/>
    <property type="project" value="UniProtKB-ARBA"/>
</dbReference>
<dbReference type="GO" id="GO:0098796">
    <property type="term" value="C:membrane protein complex"/>
    <property type="evidence" value="ECO:0007669"/>
    <property type="project" value="UniProtKB-ARBA"/>
</dbReference>
<evidence type="ECO:0000256" key="3">
    <source>
        <dbReference type="ARBA" id="ARBA00022741"/>
    </source>
</evidence>
<dbReference type="GO" id="GO:0005524">
    <property type="term" value="F:ATP binding"/>
    <property type="evidence" value="ECO:0007669"/>
    <property type="project" value="UniProtKB-KW"/>
</dbReference>
<dbReference type="SMART" id="SM00382">
    <property type="entry name" value="AAA"/>
    <property type="match status" value="1"/>
</dbReference>
<dbReference type="CDD" id="cd03255">
    <property type="entry name" value="ABC_MJ0796_LolCDE_FtsE"/>
    <property type="match status" value="1"/>
</dbReference>
<protein>
    <submittedName>
        <fullName evidence="6">Putative ABC transport system ATP-binding protein</fullName>
    </submittedName>
</protein>
<dbReference type="FunFam" id="3.40.50.300:FF:000032">
    <property type="entry name" value="Export ABC transporter ATP-binding protein"/>
    <property type="match status" value="1"/>
</dbReference>
<dbReference type="GO" id="GO:0016887">
    <property type="term" value="F:ATP hydrolysis activity"/>
    <property type="evidence" value="ECO:0007669"/>
    <property type="project" value="InterPro"/>
</dbReference>
<dbReference type="PROSITE" id="PS00211">
    <property type="entry name" value="ABC_TRANSPORTER_1"/>
    <property type="match status" value="1"/>
</dbReference>
<name>A0A366IBI5_9FIRM</name>
<dbReference type="SUPFAM" id="SSF52540">
    <property type="entry name" value="P-loop containing nucleoside triphosphate hydrolases"/>
    <property type="match status" value="1"/>
</dbReference>
<keyword evidence="2" id="KW-0813">Transport</keyword>
<evidence type="ECO:0000313" key="6">
    <source>
        <dbReference type="EMBL" id="RBP66028.1"/>
    </source>
</evidence>
<dbReference type="InterPro" id="IPR003593">
    <property type="entry name" value="AAA+_ATPase"/>
</dbReference>
<evidence type="ECO:0000313" key="7">
    <source>
        <dbReference type="Proteomes" id="UP000253490"/>
    </source>
</evidence>